<protein>
    <recommendedName>
        <fullName evidence="3">CopG family transcriptional regulator</fullName>
    </recommendedName>
</protein>
<gene>
    <name evidence="1" type="ORF">CSP5_1433</name>
</gene>
<evidence type="ECO:0000313" key="1">
    <source>
        <dbReference type="EMBL" id="SIM74013.1"/>
    </source>
</evidence>
<dbReference type="GeneID" id="55589085"/>
<dbReference type="AlphaFoldDB" id="A0A1N5VM50"/>
<reference evidence="1 2" key="1">
    <citation type="submission" date="2016-04" db="EMBL/GenBank/DDBJ databases">
        <authorList>
            <person name="Evans L.H."/>
            <person name="Alamgir A."/>
            <person name="Owens N."/>
            <person name="Weber N.D."/>
            <person name="Virtaneva K."/>
            <person name="Barbian K."/>
            <person name="Babar A."/>
            <person name="Rosenke K."/>
        </authorList>
    </citation>
    <scope>NUCLEOTIDE SEQUENCE [LARGE SCALE GENOMIC DNA]</scope>
    <source>
        <strain evidence="2">S5(T) (JCM 30642 \VKM B-2941)</strain>
    </source>
</reference>
<proteinExistence type="predicted"/>
<dbReference type="Proteomes" id="UP000195607">
    <property type="component" value="Chromosome I"/>
</dbReference>
<dbReference type="RefSeq" id="WP_021787779.1">
    <property type="nucleotide sequence ID" value="NZ_LT671858.1"/>
</dbReference>
<accession>A0A1N5VM50</accession>
<evidence type="ECO:0000313" key="2">
    <source>
        <dbReference type="Proteomes" id="UP000195607"/>
    </source>
</evidence>
<name>A0A1N5VM50_9ARCH</name>
<organism evidence="1 2">
    <name type="scientific">Cuniculiplasma divulgatum</name>
    <dbReference type="NCBI Taxonomy" id="1673428"/>
    <lineage>
        <taxon>Archaea</taxon>
        <taxon>Methanobacteriati</taxon>
        <taxon>Thermoplasmatota</taxon>
        <taxon>Thermoplasmata</taxon>
        <taxon>Thermoplasmatales</taxon>
        <taxon>Cuniculiplasmataceae</taxon>
        <taxon>Cuniculiplasma</taxon>
    </lineage>
</organism>
<evidence type="ECO:0008006" key="3">
    <source>
        <dbReference type="Google" id="ProtNLM"/>
    </source>
</evidence>
<dbReference type="EMBL" id="LT671858">
    <property type="protein sequence ID" value="SIM74013.1"/>
    <property type="molecule type" value="Genomic_DNA"/>
</dbReference>
<sequence>MKVWKDIKIPASLFDEIQKFVAKNEAYNSVSDFARIASMKELERLEGDKK</sequence>